<evidence type="ECO:0000313" key="2">
    <source>
        <dbReference type="Proteomes" id="UP000824890"/>
    </source>
</evidence>
<evidence type="ECO:0000313" key="1">
    <source>
        <dbReference type="EMBL" id="KAH0889017.1"/>
    </source>
</evidence>
<organism evidence="1 2">
    <name type="scientific">Brassica napus</name>
    <name type="common">Rape</name>
    <dbReference type="NCBI Taxonomy" id="3708"/>
    <lineage>
        <taxon>Eukaryota</taxon>
        <taxon>Viridiplantae</taxon>
        <taxon>Streptophyta</taxon>
        <taxon>Embryophyta</taxon>
        <taxon>Tracheophyta</taxon>
        <taxon>Spermatophyta</taxon>
        <taxon>Magnoliopsida</taxon>
        <taxon>eudicotyledons</taxon>
        <taxon>Gunneridae</taxon>
        <taxon>Pentapetalae</taxon>
        <taxon>rosids</taxon>
        <taxon>malvids</taxon>
        <taxon>Brassicales</taxon>
        <taxon>Brassicaceae</taxon>
        <taxon>Brassiceae</taxon>
        <taxon>Brassica</taxon>
    </lineage>
</organism>
<proteinExistence type="predicted"/>
<accession>A0ABQ8A8Z5</accession>
<dbReference type="EMBL" id="JAGKQM010000013">
    <property type="protein sequence ID" value="KAH0889017.1"/>
    <property type="molecule type" value="Genomic_DNA"/>
</dbReference>
<protein>
    <submittedName>
        <fullName evidence="1">Uncharacterized protein</fullName>
    </submittedName>
</protein>
<comment type="caution">
    <text evidence="1">The sequence shown here is derived from an EMBL/GenBank/DDBJ whole genome shotgun (WGS) entry which is preliminary data.</text>
</comment>
<reference evidence="1 2" key="1">
    <citation type="submission" date="2021-05" db="EMBL/GenBank/DDBJ databases">
        <title>Genome Assembly of Synthetic Allotetraploid Brassica napus Reveals Homoeologous Exchanges between Subgenomes.</title>
        <authorList>
            <person name="Davis J.T."/>
        </authorList>
    </citation>
    <scope>NUCLEOTIDE SEQUENCE [LARGE SCALE GENOMIC DNA]</scope>
    <source>
        <strain evidence="2">cv. Da-Ae</strain>
        <tissue evidence="1">Seedling</tissue>
    </source>
</reference>
<keyword evidence="2" id="KW-1185">Reference proteome</keyword>
<name>A0ABQ8A8Z5_BRANA</name>
<dbReference type="Proteomes" id="UP000824890">
    <property type="component" value="Unassembled WGS sequence"/>
</dbReference>
<sequence>MNHGRRSKERELLNLPIRFETAPYSTFVVPNSPLYYAAGQGHHELYLLVESGVDIINLWNYRGKDIAFRVYNKCPQLLEPVEDVLHEVINRASDGGITPLHVGAFVAHVTVEDGTTIDLIDPETNAWLEQHKHFV</sequence>
<gene>
    <name evidence="1" type="ORF">HID58_051446</name>
</gene>